<proteinExistence type="inferred from homology"/>
<evidence type="ECO:0000256" key="3">
    <source>
        <dbReference type="ARBA" id="ARBA00022737"/>
    </source>
</evidence>
<keyword evidence="4" id="KW-0812">Transmembrane</keyword>
<evidence type="ECO:0000313" key="6">
    <source>
        <dbReference type="EMBL" id="CAH1450607.1"/>
    </source>
</evidence>
<feature type="transmembrane region" description="Helical" evidence="4">
    <location>
        <begin position="43"/>
        <end position="65"/>
    </location>
</feature>
<dbReference type="Pfam" id="PF12265">
    <property type="entry name" value="CAF1C_H4-bd"/>
    <property type="match status" value="1"/>
</dbReference>
<keyword evidence="4" id="KW-0472">Membrane</keyword>
<organism evidence="6 7">
    <name type="scientific">Lactuca virosa</name>
    <dbReference type="NCBI Taxonomy" id="75947"/>
    <lineage>
        <taxon>Eukaryota</taxon>
        <taxon>Viridiplantae</taxon>
        <taxon>Streptophyta</taxon>
        <taxon>Embryophyta</taxon>
        <taxon>Tracheophyta</taxon>
        <taxon>Spermatophyta</taxon>
        <taxon>Magnoliopsida</taxon>
        <taxon>eudicotyledons</taxon>
        <taxon>Gunneridae</taxon>
        <taxon>Pentapetalae</taxon>
        <taxon>asterids</taxon>
        <taxon>campanulids</taxon>
        <taxon>Asterales</taxon>
        <taxon>Asteraceae</taxon>
        <taxon>Cichorioideae</taxon>
        <taxon>Cichorieae</taxon>
        <taxon>Lactucinae</taxon>
        <taxon>Lactuca</taxon>
    </lineage>
</organism>
<evidence type="ECO:0000256" key="4">
    <source>
        <dbReference type="SAM" id="Phobius"/>
    </source>
</evidence>
<evidence type="ECO:0000259" key="5">
    <source>
        <dbReference type="Pfam" id="PF12265"/>
    </source>
</evidence>
<dbReference type="InterPro" id="IPR022052">
    <property type="entry name" value="Histone-bd_RBBP4-like_N"/>
</dbReference>
<reference evidence="6 7" key="1">
    <citation type="submission" date="2022-01" db="EMBL/GenBank/DDBJ databases">
        <authorList>
            <person name="Xiong W."/>
            <person name="Schranz E."/>
        </authorList>
    </citation>
    <scope>NUCLEOTIDE SEQUENCE [LARGE SCALE GENOMIC DNA]</scope>
</reference>
<keyword evidence="3" id="KW-0677">Repeat</keyword>
<dbReference type="InterPro" id="IPR015943">
    <property type="entry name" value="WD40/YVTN_repeat-like_dom_sf"/>
</dbReference>
<dbReference type="AlphaFoldDB" id="A0AAU9PJU2"/>
<name>A0AAU9PJU2_9ASTR</name>
<accession>A0AAU9PJU2</accession>
<sequence>MKWFPDHEKHARKNYSLQKLILGTETSENEPNYLTLAQVHFSILFKMPILMLFIMELTPPGVWVLQRQGFAQRGINPSILDFGDKIATNSSKPF</sequence>
<evidence type="ECO:0000256" key="1">
    <source>
        <dbReference type="ARBA" id="ARBA00009341"/>
    </source>
</evidence>
<comment type="similarity">
    <text evidence="1">Belongs to the WD repeat RBAP46/RBAP48/MSI1 family.</text>
</comment>
<comment type="caution">
    <text evidence="6">The sequence shown here is derived from an EMBL/GenBank/DDBJ whole genome shotgun (WGS) entry which is preliminary data.</text>
</comment>
<keyword evidence="7" id="KW-1185">Reference proteome</keyword>
<keyword evidence="4" id="KW-1133">Transmembrane helix</keyword>
<dbReference type="Proteomes" id="UP001157418">
    <property type="component" value="Unassembled WGS sequence"/>
</dbReference>
<gene>
    <name evidence="6" type="ORF">LVIROSA_LOCUS36026</name>
</gene>
<dbReference type="Gene3D" id="2.130.10.10">
    <property type="entry name" value="YVTN repeat-like/Quinoprotein amine dehydrogenase"/>
    <property type="match status" value="1"/>
</dbReference>
<feature type="domain" description="Histone-binding protein RBBP4-like N-terminal" evidence="5">
    <location>
        <begin position="2"/>
        <end position="40"/>
    </location>
</feature>
<keyword evidence="2" id="KW-0853">WD repeat</keyword>
<dbReference type="EMBL" id="CAKMRJ010005634">
    <property type="protein sequence ID" value="CAH1450607.1"/>
    <property type="molecule type" value="Genomic_DNA"/>
</dbReference>
<protein>
    <recommendedName>
        <fullName evidence="5">Histone-binding protein RBBP4-like N-terminal domain-containing protein</fullName>
    </recommendedName>
</protein>
<evidence type="ECO:0000256" key="2">
    <source>
        <dbReference type="ARBA" id="ARBA00022574"/>
    </source>
</evidence>
<evidence type="ECO:0000313" key="7">
    <source>
        <dbReference type="Proteomes" id="UP001157418"/>
    </source>
</evidence>